<dbReference type="Proteomes" id="UP000830198">
    <property type="component" value="Chromosome"/>
</dbReference>
<evidence type="ECO:0000313" key="3">
    <source>
        <dbReference type="Proteomes" id="UP000830198"/>
    </source>
</evidence>
<proteinExistence type="predicted"/>
<keyword evidence="1" id="KW-1133">Transmembrane helix</keyword>
<evidence type="ECO:0000256" key="1">
    <source>
        <dbReference type="SAM" id="Phobius"/>
    </source>
</evidence>
<sequence>MKRRIIWGVLLLLTFLIWYTWMPADMYLFMPVFLAIVGGILCFIFMAQTFADFTDIEEITQWDRHPKQWYHNMAFVCIPVAIVLMIVFGMHYTKLENEELKQFGERVPATIVDGYYRKSSKSSTYKLTISYYTKQGKHVRTQKDVESEQYEHASKGQHVEVIYSTKHPSLVKILLGDEMVEEFTGIKSRNLTLEDMSKMLNMPGDSILPALNKISYRWTTADDDSTTYMNESKKVFFSAEPHVRVTYVAMRDGFVSMMDDIRNSGFKKEATDTTARENQIGTLSIYTKGDLKLVVHKKQLEREVDQNDNSSIIAAAAGLNTETALVVTMFRN</sequence>
<dbReference type="EMBL" id="CP095855">
    <property type="protein sequence ID" value="UPK67932.1"/>
    <property type="molecule type" value="Genomic_DNA"/>
</dbReference>
<feature type="transmembrane region" description="Helical" evidence="1">
    <location>
        <begin position="28"/>
        <end position="51"/>
    </location>
</feature>
<dbReference type="RefSeq" id="WP_247810274.1">
    <property type="nucleotide sequence ID" value="NZ_CP095855.1"/>
</dbReference>
<protein>
    <submittedName>
        <fullName evidence="2">DUF3592 domain-containing protein</fullName>
    </submittedName>
</protein>
<keyword evidence="1" id="KW-0812">Transmembrane</keyword>
<name>A0ABY4HWK2_CHIFI</name>
<evidence type="ECO:0000313" key="2">
    <source>
        <dbReference type="EMBL" id="UPK67932.1"/>
    </source>
</evidence>
<feature type="transmembrane region" description="Helical" evidence="1">
    <location>
        <begin position="72"/>
        <end position="92"/>
    </location>
</feature>
<keyword evidence="3" id="KW-1185">Reference proteome</keyword>
<accession>A0ABY4HWK2</accession>
<feature type="transmembrane region" description="Helical" evidence="1">
    <location>
        <begin position="5"/>
        <end position="22"/>
    </location>
</feature>
<gene>
    <name evidence="2" type="ORF">MYF79_23550</name>
</gene>
<reference evidence="2 3" key="1">
    <citation type="submission" date="2022-04" db="EMBL/GenBank/DDBJ databases">
        <title>The arsenic-methylating capacity of Chitinophaga filiformis YT5 during chitin decomposition.</title>
        <authorList>
            <person name="Chen G."/>
            <person name="Liang Y."/>
        </authorList>
    </citation>
    <scope>NUCLEOTIDE SEQUENCE [LARGE SCALE GENOMIC DNA]</scope>
    <source>
        <strain evidence="2 3">YT5</strain>
    </source>
</reference>
<organism evidence="2 3">
    <name type="scientific">Chitinophaga filiformis</name>
    <name type="common">Myxococcus filiformis</name>
    <name type="synonym">Flexibacter filiformis</name>
    <dbReference type="NCBI Taxonomy" id="104663"/>
    <lineage>
        <taxon>Bacteria</taxon>
        <taxon>Pseudomonadati</taxon>
        <taxon>Bacteroidota</taxon>
        <taxon>Chitinophagia</taxon>
        <taxon>Chitinophagales</taxon>
        <taxon>Chitinophagaceae</taxon>
        <taxon>Chitinophaga</taxon>
    </lineage>
</organism>
<keyword evidence="1" id="KW-0472">Membrane</keyword>